<reference evidence="7" key="1">
    <citation type="submission" date="2020-09" db="EMBL/GenBank/DDBJ databases">
        <title>Bosea spartocytisi sp. nov. a root nodule endophyte of Spartocytisus supranubius in the high mountain ecosystem fo the Teide National Park (Canary Islands, Spain).</title>
        <authorList>
            <person name="Pulido-Suarez L."/>
            <person name="Peix A."/>
            <person name="Igual J.M."/>
            <person name="Socas-Perez N."/>
            <person name="Velazquez E."/>
            <person name="Flores-Felix J.D."/>
            <person name="Leon-Barrios M."/>
        </authorList>
    </citation>
    <scope>NUCLEOTIDE SEQUENCE</scope>
    <source>
        <strain evidence="7">SSUT16</strain>
    </source>
</reference>
<dbReference type="NCBIfam" id="TIGR00254">
    <property type="entry name" value="GGDEF"/>
    <property type="match status" value="1"/>
</dbReference>
<organism evidence="7 8">
    <name type="scientific">Bosea spartocytisi</name>
    <dbReference type="NCBI Taxonomy" id="2773451"/>
    <lineage>
        <taxon>Bacteria</taxon>
        <taxon>Pseudomonadati</taxon>
        <taxon>Pseudomonadota</taxon>
        <taxon>Alphaproteobacteria</taxon>
        <taxon>Hyphomicrobiales</taxon>
        <taxon>Boseaceae</taxon>
        <taxon>Bosea</taxon>
    </lineage>
</organism>
<dbReference type="RefSeq" id="WP_191125232.1">
    <property type="nucleotide sequence ID" value="NZ_JACXWY010000014.1"/>
</dbReference>
<dbReference type="SMART" id="SM00267">
    <property type="entry name" value="GGDEF"/>
    <property type="match status" value="1"/>
</dbReference>
<dbReference type="FunFam" id="3.30.70.270:FF:000001">
    <property type="entry name" value="Diguanylate cyclase domain protein"/>
    <property type="match status" value="1"/>
</dbReference>
<dbReference type="GO" id="GO:0052621">
    <property type="term" value="F:diguanylate cyclase activity"/>
    <property type="evidence" value="ECO:0007669"/>
    <property type="project" value="UniProtKB-EC"/>
</dbReference>
<dbReference type="Proteomes" id="UP000619295">
    <property type="component" value="Unassembled WGS sequence"/>
</dbReference>
<evidence type="ECO:0000256" key="2">
    <source>
        <dbReference type="ARBA" id="ARBA00034247"/>
    </source>
</evidence>
<dbReference type="InterPro" id="IPR029787">
    <property type="entry name" value="Nucleotide_cyclase"/>
</dbReference>
<dbReference type="GO" id="GO:0007165">
    <property type="term" value="P:signal transduction"/>
    <property type="evidence" value="ECO:0007669"/>
    <property type="project" value="InterPro"/>
</dbReference>
<evidence type="ECO:0000256" key="3">
    <source>
        <dbReference type="SAM" id="Coils"/>
    </source>
</evidence>
<protein>
    <recommendedName>
        <fullName evidence="1">diguanylate cyclase</fullName>
        <ecNumber evidence="1">2.7.7.65</ecNumber>
    </recommendedName>
</protein>
<dbReference type="PROSITE" id="PS50885">
    <property type="entry name" value="HAMP"/>
    <property type="match status" value="1"/>
</dbReference>
<accession>A0A927EB27</accession>
<dbReference type="CDD" id="cd01949">
    <property type="entry name" value="GGDEF"/>
    <property type="match status" value="1"/>
</dbReference>
<feature type="coiled-coil region" evidence="3">
    <location>
        <begin position="385"/>
        <end position="412"/>
    </location>
</feature>
<dbReference type="Gene3D" id="3.30.70.270">
    <property type="match status" value="1"/>
</dbReference>
<evidence type="ECO:0000259" key="5">
    <source>
        <dbReference type="PROSITE" id="PS50885"/>
    </source>
</evidence>
<dbReference type="PROSITE" id="PS50887">
    <property type="entry name" value="GGDEF"/>
    <property type="match status" value="1"/>
</dbReference>
<gene>
    <name evidence="7" type="ORF">IED13_20140</name>
</gene>
<dbReference type="InterPro" id="IPR003660">
    <property type="entry name" value="HAMP_dom"/>
</dbReference>
<feature type="domain" description="GGDEF" evidence="6">
    <location>
        <begin position="436"/>
        <end position="570"/>
    </location>
</feature>
<dbReference type="EMBL" id="JACXWY010000014">
    <property type="protein sequence ID" value="MBD3848016.1"/>
    <property type="molecule type" value="Genomic_DNA"/>
</dbReference>
<dbReference type="PANTHER" id="PTHR45138:SF9">
    <property type="entry name" value="DIGUANYLATE CYCLASE DGCM-RELATED"/>
    <property type="match status" value="1"/>
</dbReference>
<dbReference type="PANTHER" id="PTHR45138">
    <property type="entry name" value="REGULATORY COMPONENTS OF SENSORY TRANSDUCTION SYSTEM"/>
    <property type="match status" value="1"/>
</dbReference>
<evidence type="ECO:0000259" key="6">
    <source>
        <dbReference type="PROSITE" id="PS50887"/>
    </source>
</evidence>
<keyword evidence="4" id="KW-1133">Transmembrane helix</keyword>
<dbReference type="Pfam" id="PF00990">
    <property type="entry name" value="GGDEF"/>
    <property type="match status" value="1"/>
</dbReference>
<keyword evidence="4" id="KW-0472">Membrane</keyword>
<keyword evidence="3" id="KW-0175">Coiled coil</keyword>
<dbReference type="InterPro" id="IPR043128">
    <property type="entry name" value="Rev_trsase/Diguanyl_cyclase"/>
</dbReference>
<keyword evidence="4" id="KW-0812">Transmembrane</keyword>
<name>A0A927EB27_9HYPH</name>
<proteinExistence type="predicted"/>
<feature type="domain" description="HAMP" evidence="5">
    <location>
        <begin position="341"/>
        <end position="394"/>
    </location>
</feature>
<comment type="caution">
    <text evidence="7">The sequence shown here is derived from an EMBL/GenBank/DDBJ whole genome shotgun (WGS) entry which is preliminary data.</text>
</comment>
<dbReference type="InterPro" id="IPR050469">
    <property type="entry name" value="Diguanylate_Cyclase"/>
</dbReference>
<comment type="catalytic activity">
    <reaction evidence="2">
        <text>2 GTP = 3',3'-c-di-GMP + 2 diphosphate</text>
        <dbReference type="Rhea" id="RHEA:24898"/>
        <dbReference type="ChEBI" id="CHEBI:33019"/>
        <dbReference type="ChEBI" id="CHEBI:37565"/>
        <dbReference type="ChEBI" id="CHEBI:58805"/>
        <dbReference type="EC" id="2.7.7.65"/>
    </reaction>
</comment>
<sequence>MRFSGLRGTALNPYFLGAVAIILLCSAGLGTNVLSGYYRTFHNSELGLARLIAFRAVLDAANRVSVERRPTNAALGRITVGDGARAGGFALARQATDAALAGLASSPAFSASVADLQDQLRRTRADVDALLDRPQPERAPAAVERAIQGMFATYDLTQPLLDTAMTALLKDDSNLVGRAMTARMIGELRDYAGRLGSYIVIVIAQGRPMTPEQRAAFEATRGRVWQLWENIQQQIVTSGTEQVVRASQDTAHAFIRDGLLLIDSTRAQLDAGQADLTTASFTRMIVPSFKPIEELREAYLAMTIRELETRRDVAEEALLYASAATGLALTVELLLLLAGQHLFFRPLLLARQEVIRLAEGRLEPAVAGPGLRGEMRGLFDALVTLRAKLIERDRLDEERARLEQQLRRQADTDGLTDVLNRGALERLVPQLASAAAPVALILLDLDHFKGVNDRYGHAAGDAVLRSTAQRLRGALREEDVLARFGGEEFAIIVTGQSPETIASVAERLRQIVASEPFVLPDGGLIALTASLGTAMTAARPAIWLDLLRAADMALYAAKQRGRNRVVASGDDA</sequence>
<evidence type="ECO:0000313" key="7">
    <source>
        <dbReference type="EMBL" id="MBD3848016.1"/>
    </source>
</evidence>
<dbReference type="GO" id="GO:0016020">
    <property type="term" value="C:membrane"/>
    <property type="evidence" value="ECO:0007669"/>
    <property type="project" value="InterPro"/>
</dbReference>
<evidence type="ECO:0000256" key="4">
    <source>
        <dbReference type="SAM" id="Phobius"/>
    </source>
</evidence>
<evidence type="ECO:0000256" key="1">
    <source>
        <dbReference type="ARBA" id="ARBA00012528"/>
    </source>
</evidence>
<dbReference type="SUPFAM" id="SSF55073">
    <property type="entry name" value="Nucleotide cyclase"/>
    <property type="match status" value="1"/>
</dbReference>
<feature type="transmembrane region" description="Helical" evidence="4">
    <location>
        <begin position="317"/>
        <end position="338"/>
    </location>
</feature>
<evidence type="ECO:0000313" key="8">
    <source>
        <dbReference type="Proteomes" id="UP000619295"/>
    </source>
</evidence>
<dbReference type="AlphaFoldDB" id="A0A927EB27"/>
<dbReference type="InterPro" id="IPR000160">
    <property type="entry name" value="GGDEF_dom"/>
</dbReference>
<keyword evidence="8" id="KW-1185">Reference proteome</keyword>
<dbReference type="EC" id="2.7.7.65" evidence="1"/>